<dbReference type="InterPro" id="IPR038765">
    <property type="entry name" value="Papain-like_cys_pep_sf"/>
</dbReference>
<sequence length="402" mass="45179" precursor="true">MKIFCRSIVASLFAVTLLGMVSQTALAQVTDANNETFENADTKDREAKSQQSPSDRTVKSGGYEFTIENEVSCSPVRSQDRTGTCWCYAGTSFLESELMRRSEGTHDLSEMFVVKNIYRDKALNYVLRHGKANFSQGALAHDYINAIEKYGIVPEETFTGKTVGETAHNHDEMESILKSMLEAVVKQKKLSPRWSTAFDKVLSVYLGDSPEVFQYRNASWTPQDFADSIEFNAKDYVAFTSYSHHPFYEPFVLEIPDNFSNGSFMNVPVDDMVEIIDTAIDAGYSVMWDGDVSEKGFSANRGVAVLPADGAGKGLNGPVEQMNVTQELRQERLLSYSTTDDHLMHLVGRATDQMGNKYYVIKNSWGKIGPHKGYLYMSEAYVRLHTLAITLNRDCLDSRYDR</sequence>
<feature type="active site" evidence="5">
    <location>
        <position position="85"/>
    </location>
</feature>
<evidence type="ECO:0000313" key="9">
    <source>
        <dbReference type="Proteomes" id="UP000322214"/>
    </source>
</evidence>
<dbReference type="RefSeq" id="WP_157665259.1">
    <property type="nucleotide sequence ID" value="NZ_CP042912.1"/>
</dbReference>
<dbReference type="Gene3D" id="3.90.70.10">
    <property type="entry name" value="Cysteine proteinases"/>
    <property type="match status" value="1"/>
</dbReference>
<feature type="chain" id="PRO_5022789268" description="Aminopeptidase" evidence="7">
    <location>
        <begin position="28"/>
        <end position="402"/>
    </location>
</feature>
<feature type="region of interest" description="Disordered" evidence="6">
    <location>
        <begin position="37"/>
        <end position="60"/>
    </location>
</feature>
<feature type="active site" evidence="5">
    <location>
        <position position="363"/>
    </location>
</feature>
<evidence type="ECO:0000256" key="5">
    <source>
        <dbReference type="PIRSR" id="PIRSR005700-1"/>
    </source>
</evidence>
<dbReference type="GO" id="GO:0009636">
    <property type="term" value="P:response to toxic substance"/>
    <property type="evidence" value="ECO:0007669"/>
    <property type="project" value="TreeGrafter"/>
</dbReference>
<dbReference type="GO" id="GO:0006508">
    <property type="term" value="P:proteolysis"/>
    <property type="evidence" value="ECO:0007669"/>
    <property type="project" value="UniProtKB-KW"/>
</dbReference>
<dbReference type="PIRSF" id="PIRSF005700">
    <property type="entry name" value="PepC"/>
    <property type="match status" value="1"/>
</dbReference>
<dbReference type="SUPFAM" id="SSF54001">
    <property type="entry name" value="Cysteine proteinases"/>
    <property type="match status" value="1"/>
</dbReference>
<dbReference type="GO" id="GO:0005737">
    <property type="term" value="C:cytoplasm"/>
    <property type="evidence" value="ECO:0007669"/>
    <property type="project" value="TreeGrafter"/>
</dbReference>
<dbReference type="KEGG" id="mff:MFFC18_24750"/>
<accession>A0A5B9PCE2</accession>
<feature type="signal peptide" evidence="7">
    <location>
        <begin position="1"/>
        <end position="27"/>
    </location>
</feature>
<name>A0A5B9PCE2_9BACT</name>
<dbReference type="InterPro" id="IPR000169">
    <property type="entry name" value="Pept_cys_AS"/>
</dbReference>
<feature type="active site" evidence="5">
    <location>
        <position position="342"/>
    </location>
</feature>
<dbReference type="GO" id="GO:0070005">
    <property type="term" value="F:cysteine-type aminopeptidase activity"/>
    <property type="evidence" value="ECO:0007669"/>
    <property type="project" value="InterPro"/>
</dbReference>
<dbReference type="Proteomes" id="UP000322214">
    <property type="component" value="Chromosome"/>
</dbReference>
<dbReference type="AlphaFoldDB" id="A0A5B9PCE2"/>
<evidence type="ECO:0000256" key="2">
    <source>
        <dbReference type="ARBA" id="ARBA00022801"/>
    </source>
</evidence>
<dbReference type="STRING" id="980251.GCA_001642875_04720"/>
<dbReference type="PROSITE" id="PS00139">
    <property type="entry name" value="THIOL_PROTEASE_CYS"/>
    <property type="match status" value="1"/>
</dbReference>
<keyword evidence="9" id="KW-1185">Reference proteome</keyword>
<dbReference type="PANTHER" id="PTHR10363">
    <property type="entry name" value="BLEOMYCIN HYDROLASE"/>
    <property type="match status" value="1"/>
</dbReference>
<evidence type="ECO:0000256" key="4">
    <source>
        <dbReference type="PIRNR" id="PIRNR005700"/>
    </source>
</evidence>
<dbReference type="InterPro" id="IPR004134">
    <property type="entry name" value="Peptidase_C1B"/>
</dbReference>
<evidence type="ECO:0000256" key="6">
    <source>
        <dbReference type="SAM" id="MobiDB-lite"/>
    </source>
</evidence>
<keyword evidence="1 4" id="KW-0645">Protease</keyword>
<evidence type="ECO:0000313" key="8">
    <source>
        <dbReference type="EMBL" id="QEG22592.1"/>
    </source>
</evidence>
<comment type="similarity">
    <text evidence="4">Belongs to the peptidase C1 family.</text>
</comment>
<organism evidence="8 9">
    <name type="scientific">Mariniblastus fucicola</name>
    <dbReference type="NCBI Taxonomy" id="980251"/>
    <lineage>
        <taxon>Bacteria</taxon>
        <taxon>Pseudomonadati</taxon>
        <taxon>Planctomycetota</taxon>
        <taxon>Planctomycetia</taxon>
        <taxon>Pirellulales</taxon>
        <taxon>Pirellulaceae</taxon>
        <taxon>Mariniblastus</taxon>
    </lineage>
</organism>
<evidence type="ECO:0000256" key="3">
    <source>
        <dbReference type="ARBA" id="ARBA00022807"/>
    </source>
</evidence>
<dbReference type="EMBL" id="CP042912">
    <property type="protein sequence ID" value="QEG22592.1"/>
    <property type="molecule type" value="Genomic_DNA"/>
</dbReference>
<dbReference type="GO" id="GO:0043418">
    <property type="term" value="P:homocysteine catabolic process"/>
    <property type="evidence" value="ECO:0007669"/>
    <property type="project" value="TreeGrafter"/>
</dbReference>
<gene>
    <name evidence="8" type="primary">pepC</name>
    <name evidence="8" type="ORF">MFFC18_24750</name>
</gene>
<dbReference type="Pfam" id="PF03051">
    <property type="entry name" value="Peptidase_C1_2"/>
    <property type="match status" value="1"/>
</dbReference>
<keyword evidence="4 8" id="KW-0031">Aminopeptidase</keyword>
<keyword evidence="2 4" id="KW-0378">Hydrolase</keyword>
<proteinExistence type="inferred from homology"/>
<dbReference type="PANTHER" id="PTHR10363:SF2">
    <property type="entry name" value="BLEOMYCIN HYDROLASE"/>
    <property type="match status" value="1"/>
</dbReference>
<protein>
    <recommendedName>
        <fullName evidence="4">Aminopeptidase</fullName>
    </recommendedName>
</protein>
<keyword evidence="7" id="KW-0732">Signal</keyword>
<evidence type="ECO:0000256" key="7">
    <source>
        <dbReference type="SAM" id="SignalP"/>
    </source>
</evidence>
<keyword evidence="3 4" id="KW-0788">Thiol protease</keyword>
<reference evidence="8 9" key="1">
    <citation type="submission" date="2019-08" db="EMBL/GenBank/DDBJ databases">
        <title>Deep-cultivation of Planctomycetes and their phenomic and genomic characterization uncovers novel biology.</title>
        <authorList>
            <person name="Wiegand S."/>
            <person name="Jogler M."/>
            <person name="Boedeker C."/>
            <person name="Pinto D."/>
            <person name="Vollmers J."/>
            <person name="Rivas-Marin E."/>
            <person name="Kohn T."/>
            <person name="Peeters S.H."/>
            <person name="Heuer A."/>
            <person name="Rast P."/>
            <person name="Oberbeckmann S."/>
            <person name="Bunk B."/>
            <person name="Jeske O."/>
            <person name="Meyerdierks A."/>
            <person name="Storesund J.E."/>
            <person name="Kallscheuer N."/>
            <person name="Luecker S."/>
            <person name="Lage O.M."/>
            <person name="Pohl T."/>
            <person name="Merkel B.J."/>
            <person name="Hornburger P."/>
            <person name="Mueller R.-W."/>
            <person name="Bruemmer F."/>
            <person name="Labrenz M."/>
            <person name="Spormann A.M."/>
            <person name="Op den Camp H."/>
            <person name="Overmann J."/>
            <person name="Amann R."/>
            <person name="Jetten M.S.M."/>
            <person name="Mascher T."/>
            <person name="Medema M.H."/>
            <person name="Devos D.P."/>
            <person name="Kaster A.-K."/>
            <person name="Ovreas L."/>
            <person name="Rohde M."/>
            <person name="Galperin M.Y."/>
            <person name="Jogler C."/>
        </authorList>
    </citation>
    <scope>NUCLEOTIDE SEQUENCE [LARGE SCALE GENOMIC DNA]</scope>
    <source>
        <strain evidence="8 9">FC18</strain>
    </source>
</reference>
<evidence type="ECO:0000256" key="1">
    <source>
        <dbReference type="ARBA" id="ARBA00022670"/>
    </source>
</evidence>